<protein>
    <submittedName>
        <fullName evidence="1">Dimeric dUTPase, all-alpha-NTP-PPase (MazG) superfamily</fullName>
    </submittedName>
</protein>
<sequence length="182" mass="21537">MNFKRLAELQQKLDNYIIEKKGLRGQDLTLNTIFALQVEVAELANEARFFKHWSHNRLPRKNKRYLDEEKGFRYVNPTLEEYIDGLHFNLSLGNKIGINWDGDFVLNGHGDLMTKFAVINRRLTNAWWNYHDNMMGEYKTNWLFGFTAYLELGGQLGFSEEEVIKAYEEKNAENFKRQEIGY</sequence>
<gene>
    <name evidence="1" type="ORF">SAMN05216244_1700</name>
</gene>
<dbReference type="STRING" id="482461.SAMN05216244_1700"/>
<dbReference type="AlphaFoldDB" id="A0A1G9QWC3"/>
<dbReference type="InterPro" id="IPR016947">
    <property type="entry name" value="UCP030140"/>
</dbReference>
<dbReference type="OrthoDB" id="5506143at2"/>
<keyword evidence="2" id="KW-1185">Reference proteome</keyword>
<evidence type="ECO:0000313" key="2">
    <source>
        <dbReference type="Proteomes" id="UP000182347"/>
    </source>
</evidence>
<dbReference type="Proteomes" id="UP000182347">
    <property type="component" value="Unassembled WGS sequence"/>
</dbReference>
<accession>A0A1G9QWC3</accession>
<dbReference type="RefSeq" id="WP_074598424.1">
    <property type="nucleotide sequence ID" value="NZ_FNHF01000002.1"/>
</dbReference>
<organism evidence="1 2">
    <name type="scientific">Sediminibacillus halophilus</name>
    <dbReference type="NCBI Taxonomy" id="482461"/>
    <lineage>
        <taxon>Bacteria</taxon>
        <taxon>Bacillati</taxon>
        <taxon>Bacillota</taxon>
        <taxon>Bacilli</taxon>
        <taxon>Bacillales</taxon>
        <taxon>Bacillaceae</taxon>
        <taxon>Sediminibacillus</taxon>
    </lineage>
</organism>
<dbReference type="CDD" id="cd11527">
    <property type="entry name" value="NTP-PPase_dUTPase"/>
    <property type="match status" value="1"/>
</dbReference>
<reference evidence="2" key="1">
    <citation type="submission" date="2016-10" db="EMBL/GenBank/DDBJ databases">
        <authorList>
            <person name="Varghese N."/>
            <person name="Submissions S."/>
        </authorList>
    </citation>
    <scope>NUCLEOTIDE SEQUENCE [LARGE SCALE GENOMIC DNA]</scope>
    <source>
        <strain evidence="2">CGMCC 1.6199</strain>
    </source>
</reference>
<proteinExistence type="predicted"/>
<dbReference type="Gene3D" id="1.10.4010.10">
    <property type="entry name" value="Type II deoxyuridine triphosphatase"/>
    <property type="match status" value="1"/>
</dbReference>
<dbReference type="Pfam" id="PF08761">
    <property type="entry name" value="dUTPase_2"/>
    <property type="match status" value="1"/>
</dbReference>
<dbReference type="EMBL" id="FNHF01000002">
    <property type="protein sequence ID" value="SDM15308.1"/>
    <property type="molecule type" value="Genomic_DNA"/>
</dbReference>
<evidence type="ECO:0000313" key="1">
    <source>
        <dbReference type="EMBL" id="SDM15308.1"/>
    </source>
</evidence>
<dbReference type="InterPro" id="IPR014871">
    <property type="entry name" value="dUTPase/dCTP_pyrophosphatase"/>
</dbReference>
<dbReference type="SUPFAM" id="SSF101386">
    <property type="entry name" value="all-alpha NTP pyrophosphatases"/>
    <property type="match status" value="1"/>
</dbReference>
<dbReference type="PIRSF" id="PIRSF030140">
    <property type="entry name" value="UCP030140"/>
    <property type="match status" value="1"/>
</dbReference>
<name>A0A1G9QWC3_9BACI</name>